<feature type="compositionally biased region" description="Pro residues" evidence="2">
    <location>
        <begin position="486"/>
        <end position="495"/>
    </location>
</feature>
<feature type="compositionally biased region" description="Pro residues" evidence="2">
    <location>
        <begin position="264"/>
        <end position="279"/>
    </location>
</feature>
<dbReference type="GO" id="GO:0003779">
    <property type="term" value="F:actin binding"/>
    <property type="evidence" value="ECO:0007669"/>
    <property type="project" value="InterPro"/>
</dbReference>
<dbReference type="PROSITE" id="PS50229">
    <property type="entry name" value="WH1"/>
    <property type="match status" value="1"/>
</dbReference>
<evidence type="ECO:0000313" key="6">
    <source>
        <dbReference type="Proteomes" id="UP000398389"/>
    </source>
</evidence>
<dbReference type="InterPro" id="IPR000697">
    <property type="entry name" value="WH1/EVH1_dom"/>
</dbReference>
<dbReference type="Pfam" id="PF02205">
    <property type="entry name" value="WH2"/>
    <property type="match status" value="1"/>
</dbReference>
<feature type="compositionally biased region" description="Pro residues" evidence="2">
    <location>
        <begin position="548"/>
        <end position="557"/>
    </location>
</feature>
<dbReference type="EMBL" id="CABVLU010000004">
    <property type="protein sequence ID" value="VVT56783.1"/>
    <property type="molecule type" value="Genomic_DNA"/>
</dbReference>
<feature type="domain" description="WH1" evidence="3">
    <location>
        <begin position="16"/>
        <end position="127"/>
    </location>
</feature>
<evidence type="ECO:0008006" key="7">
    <source>
        <dbReference type="Google" id="ProtNLM"/>
    </source>
</evidence>
<feature type="compositionally biased region" description="Pro residues" evidence="2">
    <location>
        <begin position="456"/>
        <end position="477"/>
    </location>
</feature>
<feature type="region of interest" description="Disordered" evidence="2">
    <location>
        <begin position="141"/>
        <end position="164"/>
    </location>
</feature>
<dbReference type="GO" id="GO:0071933">
    <property type="term" value="F:Arp2/3 complex binding"/>
    <property type="evidence" value="ECO:0007669"/>
    <property type="project" value="UniProtKB-ARBA"/>
</dbReference>
<evidence type="ECO:0000259" key="3">
    <source>
        <dbReference type="PROSITE" id="PS50229"/>
    </source>
</evidence>
<keyword evidence="6" id="KW-1185">Reference proteome</keyword>
<proteinExistence type="predicted"/>
<reference evidence="5 6" key="1">
    <citation type="submission" date="2019-09" db="EMBL/GenBank/DDBJ databases">
        <authorList>
            <person name="Brejova B."/>
        </authorList>
    </citation>
    <scope>NUCLEOTIDE SEQUENCE [LARGE SCALE GENOMIC DNA]</scope>
</reference>
<feature type="compositionally biased region" description="Low complexity" evidence="2">
    <location>
        <begin position="527"/>
        <end position="547"/>
    </location>
</feature>
<evidence type="ECO:0000256" key="2">
    <source>
        <dbReference type="SAM" id="MobiDB-lite"/>
    </source>
</evidence>
<feature type="compositionally biased region" description="Low complexity" evidence="2">
    <location>
        <begin position="280"/>
        <end position="291"/>
    </location>
</feature>
<dbReference type="RefSeq" id="XP_031855875.1">
    <property type="nucleotide sequence ID" value="XM_031999984.1"/>
</dbReference>
<dbReference type="Pfam" id="PF00568">
    <property type="entry name" value="WH1"/>
    <property type="match status" value="1"/>
</dbReference>
<dbReference type="SUPFAM" id="SSF50729">
    <property type="entry name" value="PH domain-like"/>
    <property type="match status" value="1"/>
</dbReference>
<organism evidence="5 6">
    <name type="scientific">Magnusiomyces paraingens</name>
    <dbReference type="NCBI Taxonomy" id="2606893"/>
    <lineage>
        <taxon>Eukaryota</taxon>
        <taxon>Fungi</taxon>
        <taxon>Dikarya</taxon>
        <taxon>Ascomycota</taxon>
        <taxon>Saccharomycotina</taxon>
        <taxon>Dipodascomycetes</taxon>
        <taxon>Dipodascales</taxon>
        <taxon>Dipodascaceae</taxon>
        <taxon>Magnusiomyces</taxon>
    </lineage>
</organism>
<protein>
    <recommendedName>
        <fullName evidence="7">WH1 domain-containing protein</fullName>
    </recommendedName>
</protein>
<dbReference type="SMART" id="SM00461">
    <property type="entry name" value="WH1"/>
    <property type="match status" value="1"/>
</dbReference>
<name>A0A5E8BZB0_9ASCO</name>
<dbReference type="OrthoDB" id="8963340at2759"/>
<dbReference type="FunFam" id="2.30.29.30:FF:000281">
    <property type="entry name" value="Actin associated protein"/>
    <property type="match status" value="1"/>
</dbReference>
<feature type="compositionally biased region" description="Low complexity" evidence="2">
    <location>
        <begin position="664"/>
        <end position="674"/>
    </location>
</feature>
<feature type="domain" description="WH2" evidence="4">
    <location>
        <begin position="621"/>
        <end position="640"/>
    </location>
</feature>
<dbReference type="InterPro" id="IPR003124">
    <property type="entry name" value="WH2_dom"/>
</dbReference>
<feature type="region of interest" description="Disordered" evidence="2">
    <location>
        <begin position="651"/>
        <end position="674"/>
    </location>
</feature>
<feature type="compositionally biased region" description="Pro residues" evidence="2">
    <location>
        <begin position="387"/>
        <end position="398"/>
    </location>
</feature>
<dbReference type="GO" id="GO:0030479">
    <property type="term" value="C:actin cortical patch"/>
    <property type="evidence" value="ECO:0007669"/>
    <property type="project" value="UniProtKB-ARBA"/>
</dbReference>
<keyword evidence="1" id="KW-0597">Phosphoprotein</keyword>
<dbReference type="PROSITE" id="PS51082">
    <property type="entry name" value="WH2"/>
    <property type="match status" value="1"/>
</dbReference>
<dbReference type="InterPro" id="IPR033927">
    <property type="entry name" value="WASPfam_EVH1"/>
</dbReference>
<feature type="compositionally biased region" description="Polar residues" evidence="2">
    <location>
        <begin position="247"/>
        <end position="259"/>
    </location>
</feature>
<feature type="compositionally biased region" description="Polar residues" evidence="2">
    <location>
        <begin position="299"/>
        <end position="308"/>
    </location>
</feature>
<dbReference type="GeneID" id="43584084"/>
<feature type="compositionally biased region" description="Pro residues" evidence="2">
    <location>
        <begin position="598"/>
        <end position="608"/>
    </location>
</feature>
<gene>
    <name evidence="5" type="ORF">SAPINGB_P005270</name>
</gene>
<feature type="region of interest" description="Disordered" evidence="2">
    <location>
        <begin position="216"/>
        <end position="617"/>
    </location>
</feature>
<dbReference type="Gene3D" id="2.30.29.30">
    <property type="entry name" value="Pleckstrin-homology domain (PH domain)/Phosphotyrosine-binding domain (PTB)"/>
    <property type="match status" value="1"/>
</dbReference>
<dbReference type="CDD" id="cd01205">
    <property type="entry name" value="EVH1_WASP-like"/>
    <property type="match status" value="1"/>
</dbReference>
<sequence>MGLLTTADKDKIKRVIPKPSNKIVTVAVARLYIAYPDPQTWTYTGLSGALALVNDLVGSTFFFKLVDLGSSRGVLWDQELYVDFQYHQDRSFFHSFELEECYAGFLFADESEAATFFKKVQHKEKHASKATLNNKNALAATKRPKEQLGPAAGTGLRGDTSGNRQRIHLNKGVEYYDDEPPEEWRALYSELAAAGITEEMIADNREFIKNYIRQQGGPLVGLEPPIPRKTKERTYPAANTYEDYESSVPSSPAEPTSSFRRTRAPPPPPPSGAPAPSSAPAPAVSASSIAESDSDETRSSTPETSIRPPTSGHKVPPPMPYIGTHVPTVASPQTPTPPPAAPSMPTSPIASPPPSLPSRTSNGPPLPPFPPQHPGLAPGLAATDRPLPAPPSLPPRMPLAPGQDYTPRFGSPAQSPYAQQPPPNLPQRAVAGTGTSGAGAVPPPPPPPRAGGSTAAPPPPPPPRAGSTAVPPPPPSRAPIAVPAYPTSPPPPPRAPQQYTPPVSAPQQYTPPVTAPVAPPLPPPLPQTAAPAIPVAPAAPAAPAAAAPAPPPPPPLPSFSAPSAAPPAPPLPSSGPTSAPPPPPPPLPASTQSSFGAPPAPPPPPPGGMPAAAPLPAVSGDRDALLASIRGAGIGSLRKVDKSALDKPSVLLMEAKGQAPPPTSSAAPGGQPASLADALAQALNKRKNKVGGSDDEESDDGW</sequence>
<evidence type="ECO:0000259" key="4">
    <source>
        <dbReference type="PROSITE" id="PS51082"/>
    </source>
</evidence>
<feature type="compositionally biased region" description="Pro residues" evidence="2">
    <location>
        <begin position="364"/>
        <end position="373"/>
    </location>
</feature>
<evidence type="ECO:0000313" key="5">
    <source>
        <dbReference type="EMBL" id="VVT56783.1"/>
    </source>
</evidence>
<accession>A0A5E8BZB0</accession>
<dbReference type="InterPro" id="IPR011993">
    <property type="entry name" value="PH-like_dom_sf"/>
</dbReference>
<dbReference type="GO" id="GO:0045010">
    <property type="term" value="P:actin nucleation"/>
    <property type="evidence" value="ECO:0007669"/>
    <property type="project" value="UniProtKB-ARBA"/>
</dbReference>
<feature type="compositionally biased region" description="Pro residues" evidence="2">
    <location>
        <begin position="513"/>
        <end position="526"/>
    </location>
</feature>
<feature type="compositionally biased region" description="Pro residues" evidence="2">
    <location>
        <begin position="564"/>
        <end position="588"/>
    </location>
</feature>
<dbReference type="Proteomes" id="UP000398389">
    <property type="component" value="Unassembled WGS sequence"/>
</dbReference>
<dbReference type="AlphaFoldDB" id="A0A5E8BZB0"/>
<evidence type="ECO:0000256" key="1">
    <source>
        <dbReference type="ARBA" id="ARBA00022553"/>
    </source>
</evidence>